<comment type="caution">
    <text evidence="1">The sequence shown here is derived from an EMBL/GenBank/DDBJ whole genome shotgun (WGS) entry which is preliminary data.</text>
</comment>
<dbReference type="EMBL" id="LDZF01000036">
    <property type="protein sequence ID" value="KMK11051.1"/>
    <property type="molecule type" value="Genomic_DNA"/>
</dbReference>
<gene>
    <name evidence="1" type="ORF">ABW06_23485</name>
</gene>
<evidence type="ECO:0008006" key="3">
    <source>
        <dbReference type="Google" id="ProtNLM"/>
    </source>
</evidence>
<accession>A0A0J5KU27</accession>
<proteinExistence type="predicted"/>
<dbReference type="RefSeq" id="WP_048280869.1">
    <property type="nucleotide sequence ID" value="NZ_LDZF01000036.1"/>
</dbReference>
<protein>
    <recommendedName>
        <fullName evidence="3">DUF4197 domain-containing protein</fullName>
    </recommendedName>
</protein>
<dbReference type="AlphaFoldDB" id="A0A0J5KU27"/>
<dbReference type="PATRIC" id="fig|61647.15.peg.3606"/>
<keyword evidence="2" id="KW-1185">Reference proteome</keyword>
<sequence>MTREYVKKIHYPCETAAIFQDVIFVMRVNDAAELLNSADRAAEFYLNYFPFCELEDVREGVLYSFGGLYLKDWQIIREAA</sequence>
<reference evidence="1 2" key="1">
    <citation type="submission" date="2015-05" db="EMBL/GenBank/DDBJ databases">
        <title>Genome sequences of Pluralibacter gergoviae.</title>
        <authorList>
            <person name="Greninger A.L."/>
            <person name="Miller S."/>
        </authorList>
    </citation>
    <scope>NUCLEOTIDE SEQUENCE [LARGE SCALE GENOMIC DNA]</scope>
    <source>
        <strain evidence="1 2">JS81F13</strain>
    </source>
</reference>
<dbReference type="Proteomes" id="UP000036196">
    <property type="component" value="Unassembled WGS sequence"/>
</dbReference>
<name>A0A0J5KU27_PLUGE</name>
<evidence type="ECO:0000313" key="1">
    <source>
        <dbReference type="EMBL" id="KMK11051.1"/>
    </source>
</evidence>
<evidence type="ECO:0000313" key="2">
    <source>
        <dbReference type="Proteomes" id="UP000036196"/>
    </source>
</evidence>
<organism evidence="1 2">
    <name type="scientific">Pluralibacter gergoviae</name>
    <name type="common">Enterobacter gergoviae</name>
    <dbReference type="NCBI Taxonomy" id="61647"/>
    <lineage>
        <taxon>Bacteria</taxon>
        <taxon>Pseudomonadati</taxon>
        <taxon>Pseudomonadota</taxon>
        <taxon>Gammaproteobacteria</taxon>
        <taxon>Enterobacterales</taxon>
        <taxon>Enterobacteriaceae</taxon>
        <taxon>Pluralibacter</taxon>
    </lineage>
</organism>